<evidence type="ECO:0000259" key="7">
    <source>
        <dbReference type="Pfam" id="PF00082"/>
    </source>
</evidence>
<dbReference type="OrthoDB" id="690684at2759"/>
<comment type="caution">
    <text evidence="6">Lacks conserved residue(s) required for the propagation of feature annotation.</text>
</comment>
<dbReference type="PANTHER" id="PTHR10795">
    <property type="entry name" value="PROPROTEIN CONVERTASE SUBTILISIN/KEXIN"/>
    <property type="match status" value="1"/>
</dbReference>
<dbReference type="Proteomes" id="UP000275267">
    <property type="component" value="Unassembled WGS sequence"/>
</dbReference>
<evidence type="ECO:0000256" key="2">
    <source>
        <dbReference type="ARBA" id="ARBA00022670"/>
    </source>
</evidence>
<dbReference type="Gene3D" id="3.50.30.30">
    <property type="match status" value="1"/>
</dbReference>
<gene>
    <name evidence="9" type="ORF">C2845_PM11G23970</name>
</gene>
<organism evidence="9 10">
    <name type="scientific">Panicum miliaceum</name>
    <name type="common">Proso millet</name>
    <name type="synonym">Broomcorn millet</name>
    <dbReference type="NCBI Taxonomy" id="4540"/>
    <lineage>
        <taxon>Eukaryota</taxon>
        <taxon>Viridiplantae</taxon>
        <taxon>Streptophyta</taxon>
        <taxon>Embryophyta</taxon>
        <taxon>Tracheophyta</taxon>
        <taxon>Spermatophyta</taxon>
        <taxon>Magnoliopsida</taxon>
        <taxon>Liliopsida</taxon>
        <taxon>Poales</taxon>
        <taxon>Poaceae</taxon>
        <taxon>PACMAD clade</taxon>
        <taxon>Panicoideae</taxon>
        <taxon>Panicodae</taxon>
        <taxon>Paniceae</taxon>
        <taxon>Panicinae</taxon>
        <taxon>Panicum</taxon>
        <taxon>Panicum sect. Panicum</taxon>
    </lineage>
</organism>
<keyword evidence="2" id="KW-0645">Protease</keyword>
<dbReference type="PROSITE" id="PS00138">
    <property type="entry name" value="SUBTILASE_SER"/>
    <property type="match status" value="1"/>
</dbReference>
<dbReference type="EMBL" id="PQIB02000007">
    <property type="protein sequence ID" value="RLN09942.1"/>
    <property type="molecule type" value="Genomic_DNA"/>
</dbReference>
<keyword evidence="5" id="KW-0720">Serine protease</keyword>
<reference evidence="10" key="1">
    <citation type="journal article" date="2019" name="Nat. Commun.">
        <title>The genome of broomcorn millet.</title>
        <authorList>
            <person name="Zou C."/>
            <person name="Miki D."/>
            <person name="Li D."/>
            <person name="Tang Q."/>
            <person name="Xiao L."/>
            <person name="Rajput S."/>
            <person name="Deng P."/>
            <person name="Jia W."/>
            <person name="Huang R."/>
            <person name="Zhang M."/>
            <person name="Sun Y."/>
            <person name="Hu J."/>
            <person name="Fu X."/>
            <person name="Schnable P.S."/>
            <person name="Li F."/>
            <person name="Zhang H."/>
            <person name="Feng B."/>
            <person name="Zhu X."/>
            <person name="Liu R."/>
            <person name="Schnable J.C."/>
            <person name="Zhu J.-K."/>
            <person name="Zhang H."/>
        </authorList>
    </citation>
    <scope>NUCLEOTIDE SEQUENCE [LARGE SCALE GENOMIC DNA]</scope>
</reference>
<comment type="caution">
    <text evidence="9">The sequence shown here is derived from an EMBL/GenBank/DDBJ whole genome shotgun (WGS) entry which is preliminary data.</text>
</comment>
<dbReference type="Gene3D" id="2.60.40.2310">
    <property type="match status" value="2"/>
</dbReference>
<accession>A0A3L6RVX7</accession>
<dbReference type="InterPro" id="IPR041469">
    <property type="entry name" value="Subtilisin-like_FN3"/>
</dbReference>
<keyword evidence="10" id="KW-1185">Reference proteome</keyword>
<proteinExistence type="inferred from homology"/>
<keyword evidence="3" id="KW-0732">Signal</keyword>
<keyword evidence="4" id="KW-0378">Hydrolase</keyword>
<name>A0A3L6RVX7_PANMI</name>
<feature type="domain" description="Subtilisin-like protease fibronectin type-III" evidence="8">
    <location>
        <begin position="239"/>
        <end position="298"/>
    </location>
</feature>
<dbReference type="InterPro" id="IPR045051">
    <property type="entry name" value="SBT"/>
</dbReference>
<dbReference type="Pfam" id="PF17766">
    <property type="entry name" value="fn3_6"/>
    <property type="match status" value="1"/>
</dbReference>
<evidence type="ECO:0000256" key="6">
    <source>
        <dbReference type="PROSITE-ProRule" id="PRU01240"/>
    </source>
</evidence>
<comment type="similarity">
    <text evidence="1 6">Belongs to the peptidase S8 family.</text>
</comment>
<evidence type="ECO:0000256" key="1">
    <source>
        <dbReference type="ARBA" id="ARBA00011073"/>
    </source>
</evidence>
<feature type="domain" description="Peptidase S8/S53" evidence="7">
    <location>
        <begin position="66"/>
        <end position="139"/>
    </location>
</feature>
<protein>
    <submittedName>
        <fullName evidence="9">Subtilisin-like protease SBT1.7</fullName>
    </submittedName>
</protein>
<evidence type="ECO:0000256" key="4">
    <source>
        <dbReference type="ARBA" id="ARBA00022801"/>
    </source>
</evidence>
<dbReference type="InterPro" id="IPR036852">
    <property type="entry name" value="Peptidase_S8/S53_dom_sf"/>
</dbReference>
<evidence type="ECO:0000256" key="5">
    <source>
        <dbReference type="ARBA" id="ARBA00022825"/>
    </source>
</evidence>
<evidence type="ECO:0000259" key="8">
    <source>
        <dbReference type="Pfam" id="PF17766"/>
    </source>
</evidence>
<evidence type="ECO:0000313" key="9">
    <source>
        <dbReference type="EMBL" id="RLN09942.1"/>
    </source>
</evidence>
<dbReference type="PROSITE" id="PS51892">
    <property type="entry name" value="SUBTILASE"/>
    <property type="match status" value="1"/>
</dbReference>
<dbReference type="AlphaFoldDB" id="A0A3L6RVX7"/>
<dbReference type="SUPFAM" id="SSF52743">
    <property type="entry name" value="Subtilisin-like"/>
    <property type="match status" value="1"/>
</dbReference>
<dbReference type="InterPro" id="IPR000209">
    <property type="entry name" value="Peptidase_S8/S53_dom"/>
</dbReference>
<dbReference type="Gene3D" id="3.40.50.200">
    <property type="entry name" value="Peptidase S8/S53 domain"/>
    <property type="match status" value="1"/>
</dbReference>
<dbReference type="GO" id="GO:0006508">
    <property type="term" value="P:proteolysis"/>
    <property type="evidence" value="ECO:0007669"/>
    <property type="project" value="UniProtKB-KW"/>
</dbReference>
<evidence type="ECO:0000313" key="10">
    <source>
        <dbReference type="Proteomes" id="UP000275267"/>
    </source>
</evidence>
<sequence>MQSLPEIFNVAQGEAVKLAGSTGAIFGSTEEDGELASTSPHVLPATAVTFAAAKKIKRYISKHASPVATIVFQGTVVSQDGILDSDKRRVKYNIVSGTSMSCPHVSGVAALLRQARPDWSPAAIKSAMMTTAYVMDNAGSVIKDMSTGKASTPFARGSGHVDPNRALDPGLVYDAGVKDYISFLCALRYTSKEIAIFMRDGSKADYCSTRTGSSGDLNYPAFSAVFHSDMDEDHQPSRRASVRVTVEPRKLEFTAMQQTQEYVITFAPRGAARVADRYTFGSIAWSDGEHRVTSPIAITWPASQVAAS</sequence>
<evidence type="ECO:0000256" key="3">
    <source>
        <dbReference type="ARBA" id="ARBA00022729"/>
    </source>
</evidence>
<dbReference type="Pfam" id="PF00082">
    <property type="entry name" value="Peptidase_S8"/>
    <property type="match status" value="1"/>
</dbReference>
<dbReference type="GO" id="GO:0004252">
    <property type="term" value="F:serine-type endopeptidase activity"/>
    <property type="evidence" value="ECO:0007669"/>
    <property type="project" value="InterPro"/>
</dbReference>
<dbReference type="STRING" id="4540.A0A3L6RVX7"/>
<dbReference type="InterPro" id="IPR023828">
    <property type="entry name" value="Peptidase_S8_Ser-AS"/>
</dbReference>